<protein>
    <submittedName>
        <fullName evidence="2">Uncharacterized protein</fullName>
    </submittedName>
</protein>
<dbReference type="RefSeq" id="WP_139201645.1">
    <property type="nucleotide sequence ID" value="NZ_FOCE01000026.1"/>
</dbReference>
<dbReference type="EMBL" id="FOCE01000026">
    <property type="protein sequence ID" value="SEO34665.1"/>
    <property type="molecule type" value="Genomic_DNA"/>
</dbReference>
<organism evidence="2 3">
    <name type="scientific">Gemmobacter aquatilis</name>
    <dbReference type="NCBI Taxonomy" id="933059"/>
    <lineage>
        <taxon>Bacteria</taxon>
        <taxon>Pseudomonadati</taxon>
        <taxon>Pseudomonadota</taxon>
        <taxon>Alphaproteobacteria</taxon>
        <taxon>Rhodobacterales</taxon>
        <taxon>Paracoccaceae</taxon>
        <taxon>Gemmobacter</taxon>
    </lineage>
</organism>
<accession>A0A1H8NYH0</accession>
<evidence type="ECO:0000256" key="1">
    <source>
        <dbReference type="SAM" id="MobiDB-lite"/>
    </source>
</evidence>
<keyword evidence="3" id="KW-1185">Reference proteome</keyword>
<reference evidence="2 3" key="1">
    <citation type="submission" date="2016-10" db="EMBL/GenBank/DDBJ databases">
        <authorList>
            <person name="de Groot N.N."/>
        </authorList>
    </citation>
    <scope>NUCLEOTIDE SEQUENCE [LARGE SCALE GENOMIC DNA]</scope>
    <source>
        <strain evidence="2 3">DSM 3857</strain>
    </source>
</reference>
<sequence>MMRLFSRLRRSVALFICPEIACAFRADEHQIRAMRESWLFEERSAAAQRREDVAGGRNVSQAGQVDVPEASAQQGRVTEPRAWECLHTQAQAEAWLAAASEAELRAMAEQLLAGHPLSREEAARQQPIVLALCASEALWRRVIEAEGEGKHRKFRWRPQAVAQGNQT</sequence>
<evidence type="ECO:0000313" key="2">
    <source>
        <dbReference type="EMBL" id="SEO34665.1"/>
    </source>
</evidence>
<evidence type="ECO:0000313" key="3">
    <source>
        <dbReference type="Proteomes" id="UP000198761"/>
    </source>
</evidence>
<dbReference type="Proteomes" id="UP000198761">
    <property type="component" value="Unassembled WGS sequence"/>
</dbReference>
<feature type="region of interest" description="Disordered" evidence="1">
    <location>
        <begin position="50"/>
        <end position="73"/>
    </location>
</feature>
<name>A0A1H8NYH0_9RHOB</name>
<proteinExistence type="predicted"/>
<dbReference type="AlphaFoldDB" id="A0A1H8NYH0"/>
<gene>
    <name evidence="2" type="ORF">SAMN04488103_1267</name>
</gene>